<evidence type="ECO:0000313" key="2">
    <source>
        <dbReference type="Proteomes" id="UP000807785"/>
    </source>
</evidence>
<dbReference type="Pfam" id="PF05762">
    <property type="entry name" value="VWA_CoxE"/>
    <property type="match status" value="1"/>
</dbReference>
<dbReference type="Proteomes" id="UP000807785">
    <property type="component" value="Unassembled WGS sequence"/>
</dbReference>
<dbReference type="InterPro" id="IPR008912">
    <property type="entry name" value="Uncharacterised_CoxE"/>
</dbReference>
<dbReference type="AlphaFoldDB" id="A0A9D7HLS6"/>
<sequence length="392" mass="45455">MLIEFFLHLKTHELPVSTREYLDLLAAMQARVASHSIDDFYFLSRALLVKDEANYDRFDRAFGEYFKGVQQIPGMDAEIPEDWLKLLAKKHLSPEEKARLEKLGWDKLMEEFRKRLEEQKARHSGGSKWIGTGGSSPFGNSGYHPEGIRVGGESAGNRTAIKVWEQREFRNLDDTLELGTRNIKVALRRLRQFAREGAADELDLDGTIDATARNAGWLDLMMRPERHNAVKVLLFFDVGGSMEDHVRICEELFSACRAEFKHLEYFYFHNCLYEGVWQDSRRRWHERIPTADVMHKYGPDYRLIFVGDATMSPYEIIQPGGSVESMNPEPGALWMRRVLATWPSACWLNPEPEQLWNYRQSISLIREIMGERMFPLTLDGLTRAMTHLTKKH</sequence>
<gene>
    <name evidence="1" type="ORF">IPH26_16390</name>
</gene>
<reference evidence="1" key="1">
    <citation type="submission" date="2020-10" db="EMBL/GenBank/DDBJ databases">
        <title>Connecting structure to function with the recovery of over 1000 high-quality activated sludge metagenome-assembled genomes encoding full-length rRNA genes using long-read sequencing.</title>
        <authorList>
            <person name="Singleton C.M."/>
            <person name="Petriglieri F."/>
            <person name="Kristensen J.M."/>
            <person name="Kirkegaard R.H."/>
            <person name="Michaelsen T.Y."/>
            <person name="Andersen M.H."/>
            <person name="Karst S.M."/>
            <person name="Dueholm M.S."/>
            <person name="Nielsen P.H."/>
            <person name="Albertsen M."/>
        </authorList>
    </citation>
    <scope>NUCLEOTIDE SEQUENCE</scope>
    <source>
        <strain evidence="1">Bjer_18-Q3-R1-45_BAT3C.347</strain>
    </source>
</reference>
<organism evidence="1 2">
    <name type="scientific">Candidatus Methylophosphatis roskildensis</name>
    <dbReference type="NCBI Taxonomy" id="2899263"/>
    <lineage>
        <taxon>Bacteria</taxon>
        <taxon>Pseudomonadati</taxon>
        <taxon>Pseudomonadota</taxon>
        <taxon>Betaproteobacteria</taxon>
        <taxon>Nitrosomonadales</taxon>
        <taxon>Sterolibacteriaceae</taxon>
        <taxon>Candidatus Methylophosphatis</taxon>
    </lineage>
</organism>
<accession>A0A9D7HLS6</accession>
<dbReference type="EMBL" id="JADJEV010000004">
    <property type="protein sequence ID" value="MBK6974452.1"/>
    <property type="molecule type" value="Genomic_DNA"/>
</dbReference>
<evidence type="ECO:0000313" key="1">
    <source>
        <dbReference type="EMBL" id="MBK6974452.1"/>
    </source>
</evidence>
<dbReference type="PANTHER" id="PTHR39338">
    <property type="entry name" value="BLL5662 PROTEIN-RELATED"/>
    <property type="match status" value="1"/>
</dbReference>
<dbReference type="PANTHER" id="PTHR39338:SF7">
    <property type="entry name" value="BLL6692 PROTEIN"/>
    <property type="match status" value="1"/>
</dbReference>
<comment type="caution">
    <text evidence="1">The sequence shown here is derived from an EMBL/GenBank/DDBJ whole genome shotgun (WGS) entry which is preliminary data.</text>
</comment>
<proteinExistence type="predicted"/>
<protein>
    <submittedName>
        <fullName evidence="1">VWA domain-containing protein</fullName>
    </submittedName>
</protein>
<name>A0A9D7HLS6_9PROT</name>